<evidence type="ECO:0000256" key="1">
    <source>
        <dbReference type="SAM" id="SignalP"/>
    </source>
</evidence>
<reference evidence="3 4" key="1">
    <citation type="journal article" date="2015" name="Genome Announc.">
        <title>Draft Genome Sequence and Gene Annotation of the Entomopathogenic Fungus Verticillium hemipterigenum.</title>
        <authorList>
            <person name="Horn F."/>
            <person name="Habel A."/>
            <person name="Scharf D.H."/>
            <person name="Dworschak J."/>
            <person name="Brakhage A.A."/>
            <person name="Guthke R."/>
            <person name="Hertweck C."/>
            <person name="Linde J."/>
        </authorList>
    </citation>
    <scope>NUCLEOTIDE SEQUENCE [LARGE SCALE GENOMIC DNA]</scope>
</reference>
<dbReference type="AlphaFoldDB" id="A0A0A1TG63"/>
<feature type="chain" id="PRO_5001989980" description="DUF7907 domain-containing protein" evidence="1">
    <location>
        <begin position="18"/>
        <end position="194"/>
    </location>
</feature>
<name>A0A0A1TG63_9HYPO</name>
<organism evidence="3 4">
    <name type="scientific">[Torrubiella] hemipterigena</name>
    <dbReference type="NCBI Taxonomy" id="1531966"/>
    <lineage>
        <taxon>Eukaryota</taxon>
        <taxon>Fungi</taxon>
        <taxon>Dikarya</taxon>
        <taxon>Ascomycota</taxon>
        <taxon>Pezizomycotina</taxon>
        <taxon>Sordariomycetes</taxon>
        <taxon>Hypocreomycetidae</taxon>
        <taxon>Hypocreales</taxon>
        <taxon>Clavicipitaceae</taxon>
        <taxon>Clavicipitaceae incertae sedis</taxon>
        <taxon>'Torrubiella' clade</taxon>
    </lineage>
</organism>
<dbReference type="STRING" id="1531966.A0A0A1TG63"/>
<dbReference type="Proteomes" id="UP000039046">
    <property type="component" value="Unassembled WGS sequence"/>
</dbReference>
<dbReference type="Pfam" id="PF25484">
    <property type="entry name" value="DUF7907"/>
    <property type="match status" value="1"/>
</dbReference>
<dbReference type="OrthoDB" id="3515453at2759"/>
<evidence type="ECO:0000259" key="2">
    <source>
        <dbReference type="Pfam" id="PF25484"/>
    </source>
</evidence>
<keyword evidence="1" id="KW-0732">Signal</keyword>
<dbReference type="EMBL" id="CDHN01000006">
    <property type="protein sequence ID" value="CEJ93784.1"/>
    <property type="molecule type" value="Genomic_DNA"/>
</dbReference>
<evidence type="ECO:0000313" key="4">
    <source>
        <dbReference type="Proteomes" id="UP000039046"/>
    </source>
</evidence>
<dbReference type="InterPro" id="IPR057229">
    <property type="entry name" value="DUF7907"/>
</dbReference>
<evidence type="ECO:0000313" key="3">
    <source>
        <dbReference type="EMBL" id="CEJ93784.1"/>
    </source>
</evidence>
<accession>A0A0A1TG63</accession>
<dbReference type="HOGENOM" id="CLU_081634_0_0_1"/>
<protein>
    <recommendedName>
        <fullName evidence="2">DUF7907 domain-containing protein</fullName>
    </recommendedName>
</protein>
<gene>
    <name evidence="3" type="ORF">VHEMI09353</name>
</gene>
<keyword evidence="4" id="KW-1185">Reference proteome</keyword>
<feature type="signal peptide" evidence="1">
    <location>
        <begin position="1"/>
        <end position="17"/>
    </location>
</feature>
<feature type="domain" description="DUF7907" evidence="2">
    <location>
        <begin position="22"/>
        <end position="190"/>
    </location>
</feature>
<sequence length="194" mass="20971">MKFIAAASLALAGIATAQNVQSKPFKLVLSSDDAKWNGKGVSACHVGAAIESLCIGDHSIDFTFNTTEGAQPAMDGYSPSGLITWSLPASPPIPEAMSFTYQPSSDLALPLFEPGYGTTYVSFRDSDGQLNIISYLDDTVSPAVYKTEALSQWYVCLNNYSGYQYNNLNWLMGKNTKPQNPSCSAVTVNRVWSE</sequence>
<proteinExistence type="predicted"/>